<sequence length="390" mass="42071">MWTIFITSMKRKVKNPVVIVNYILLPLLLIVILGNALSGVFDSKDEPETKSSAADRVKTVVVNEDKGQAGQQIVAFLKGEANRSLLEVQTGTNDAAAKQLLKDGKAEQYIHIPAGLSQGTAGAEGVTVYGKDSDIEKIKVTELTLSAFSDGYLAMKLSKAENPAAAYTHAYAPLLKDPQQAAAASAPAAGAKAKEASGVSAISYYGVTMLVLILVYGLANTMNFVKEEYSEALGERYLVSPVSRVGLIMGQFLTGCSITVLQGLIIVLCAKWFFQADYGNSLLFVFFIILAGSIFFNALGLLLGVISRRVKQLDGVVTILIPAMTFIGGGFIKMDMGELRELSINEIFQQPLFDYMQQGIVKLMPVYGALGYAFVFMAVSVFLLSRKGVR</sequence>
<dbReference type="Pfam" id="PF12698">
    <property type="entry name" value="ABC2_membrane_3"/>
    <property type="match status" value="1"/>
</dbReference>
<feature type="transmembrane region" description="Helical" evidence="6">
    <location>
        <begin position="364"/>
        <end position="384"/>
    </location>
</feature>
<dbReference type="EMBL" id="VYKK01000026">
    <property type="protein sequence ID" value="KAA8998821.1"/>
    <property type="molecule type" value="Genomic_DNA"/>
</dbReference>
<dbReference type="Proteomes" id="UP000367750">
    <property type="component" value="Unassembled WGS sequence"/>
</dbReference>
<evidence type="ECO:0000256" key="3">
    <source>
        <dbReference type="ARBA" id="ARBA00022692"/>
    </source>
</evidence>
<evidence type="ECO:0000313" key="9">
    <source>
        <dbReference type="Proteomes" id="UP000367750"/>
    </source>
</evidence>
<reference evidence="8 9" key="1">
    <citation type="submission" date="2019-09" db="EMBL/GenBank/DDBJ databases">
        <title>Bacillus ochoae sp. nov., Paenibacillus whitsoniae sp. nov., Paenibacillus spiritus sp. nov. Isolated from the Mars Exploration Rover during spacecraft assembly.</title>
        <authorList>
            <person name="Seuylemezian A."/>
            <person name="Vaishampayan P."/>
        </authorList>
    </citation>
    <scope>NUCLEOTIDE SEQUENCE [LARGE SCALE GENOMIC DNA]</scope>
    <source>
        <strain evidence="8 9">MER_111</strain>
    </source>
</reference>
<evidence type="ECO:0000259" key="7">
    <source>
        <dbReference type="Pfam" id="PF12698"/>
    </source>
</evidence>
<dbReference type="GO" id="GO:0005886">
    <property type="term" value="C:plasma membrane"/>
    <property type="evidence" value="ECO:0007669"/>
    <property type="project" value="UniProtKB-SubCell"/>
</dbReference>
<evidence type="ECO:0000256" key="5">
    <source>
        <dbReference type="ARBA" id="ARBA00023136"/>
    </source>
</evidence>
<dbReference type="InterPro" id="IPR013525">
    <property type="entry name" value="ABC2_TM"/>
</dbReference>
<evidence type="ECO:0000256" key="4">
    <source>
        <dbReference type="ARBA" id="ARBA00022989"/>
    </source>
</evidence>
<dbReference type="RefSeq" id="WP_150459351.1">
    <property type="nucleotide sequence ID" value="NZ_VYKK01000026.1"/>
</dbReference>
<feature type="transmembrane region" description="Helical" evidence="6">
    <location>
        <begin position="246"/>
        <end position="274"/>
    </location>
</feature>
<evidence type="ECO:0000256" key="1">
    <source>
        <dbReference type="ARBA" id="ARBA00004651"/>
    </source>
</evidence>
<dbReference type="GO" id="GO:0140359">
    <property type="term" value="F:ABC-type transporter activity"/>
    <property type="evidence" value="ECO:0007669"/>
    <property type="project" value="InterPro"/>
</dbReference>
<feature type="transmembrane region" description="Helical" evidence="6">
    <location>
        <begin position="313"/>
        <end position="332"/>
    </location>
</feature>
<keyword evidence="9" id="KW-1185">Reference proteome</keyword>
<evidence type="ECO:0000256" key="6">
    <source>
        <dbReference type="SAM" id="Phobius"/>
    </source>
</evidence>
<keyword evidence="4 6" id="KW-1133">Transmembrane helix</keyword>
<keyword evidence="3 6" id="KW-0812">Transmembrane</keyword>
<evidence type="ECO:0000313" key="8">
    <source>
        <dbReference type="EMBL" id="KAA8998821.1"/>
    </source>
</evidence>
<dbReference type="Gene3D" id="3.40.1710.10">
    <property type="entry name" value="abc type-2 transporter like domain"/>
    <property type="match status" value="1"/>
</dbReference>
<dbReference type="InterPro" id="IPR051449">
    <property type="entry name" value="ABC-2_transporter_component"/>
</dbReference>
<gene>
    <name evidence="8" type="ORF">F4V43_16470</name>
</gene>
<comment type="caution">
    <text evidence="8">The sequence shown here is derived from an EMBL/GenBank/DDBJ whole genome shotgun (WGS) entry which is preliminary data.</text>
</comment>
<comment type="subcellular location">
    <subcellularLocation>
        <location evidence="1">Cell membrane</location>
        <topology evidence="1">Multi-pass membrane protein</topology>
    </subcellularLocation>
</comment>
<dbReference type="PANTHER" id="PTHR30294">
    <property type="entry name" value="MEMBRANE COMPONENT OF ABC TRANSPORTER YHHJ-RELATED"/>
    <property type="match status" value="1"/>
</dbReference>
<organism evidence="8 9">
    <name type="scientific">Paenibacillus spiritus</name>
    <dbReference type="NCBI Taxonomy" id="2496557"/>
    <lineage>
        <taxon>Bacteria</taxon>
        <taxon>Bacillati</taxon>
        <taxon>Bacillota</taxon>
        <taxon>Bacilli</taxon>
        <taxon>Bacillales</taxon>
        <taxon>Paenibacillaceae</taxon>
        <taxon>Paenibacillus</taxon>
    </lineage>
</organism>
<evidence type="ECO:0000256" key="2">
    <source>
        <dbReference type="ARBA" id="ARBA00022475"/>
    </source>
</evidence>
<feature type="transmembrane region" description="Helical" evidence="6">
    <location>
        <begin position="280"/>
        <end position="306"/>
    </location>
</feature>
<protein>
    <submittedName>
        <fullName evidence="8">ABC transporter permease</fullName>
    </submittedName>
</protein>
<feature type="domain" description="ABC-2 type transporter transmembrane" evidence="7">
    <location>
        <begin position="19"/>
        <end position="342"/>
    </location>
</feature>
<keyword evidence="2" id="KW-1003">Cell membrane</keyword>
<name>A0A5J5FZT8_9BACL</name>
<proteinExistence type="predicted"/>
<dbReference type="AlphaFoldDB" id="A0A5J5FZT8"/>
<feature type="transmembrane region" description="Helical" evidence="6">
    <location>
        <begin position="202"/>
        <end position="225"/>
    </location>
</feature>
<accession>A0A5J5FZT8</accession>
<keyword evidence="5 6" id="KW-0472">Membrane</keyword>
<dbReference type="OrthoDB" id="1864035at2"/>
<dbReference type="PANTHER" id="PTHR30294:SF29">
    <property type="entry name" value="MULTIDRUG ABC TRANSPORTER PERMEASE YBHS-RELATED"/>
    <property type="match status" value="1"/>
</dbReference>